<sequence>MAKFFIDRPVFAIVLSILIVLGGLISIFVLPVAQYPQISPPIVNVSASYVGANAEVVEQSIAQIIEQQVNGVEGAVSMKSSSSDNGRYSLDVQFEVGVDADNAAVQVQNRVAQANSQLPQEVLQAGVVTKKTSPDNVMFFALFSPNKTYDSVFLKNYGSIYVVEELKRVKGVGNVMEFGPDFGMRIWLRPDKMARLGITASDVYNAVKEQNVQSPAGNIGQLPTAAQQEFQYTARVEGRLAEPEEFGKIIIRSQPDGSFVRLEDVARAEWGAREYTFKNNISGEESTAFSVQLTSDANALETVAQVREVIENAAKRFPPDMEHKIVVDNTIFVQESLKEVLKTFGEALVLVLIIVFLFLQSWRATLIPMLAIPVSLIGTFAVFLMMGFTINTLTLFAMVLAVGLVVDDAIVVVEAVEYHIRYSGLDPRQATYRAMEEVAGPVVAIAFVLASVFIPVAFFGGTVGVLYKQFALTITVSMALSALVALTLTPALCAMLLQPHDGTAHSGRLGGLFQRFNDWFDATIEKYGRGVAGSIRRSGAWLVGLVVIVVLTAGLFTALPSSFVPDEDQGYFFSSVMLPEAASMNRTTAVVDKVGENFRSISGIENTLEITGFDILSGSMKPNSALVVSALEPWEKRADKSLQVNSLLRSAMGKTKDIPEAVIMAFNAPALPGVGSVGGLSLMLLDRSGGSMDEMSQVAQQFVAAARQRPEIAVIYSGFRSDTPGYRFELDREKAKALGVPVQDVFNALQTFLGGLQVNDLNRFGRTYKVIMQAESEFRADANAVRFLHVRSSGGSMVPLSTLVKPVMINAPTVVTRYNASRSIQITANAAPGYSSGQVITALEQVAGQTLPASFSYEWSGQSREEKISGGRAPIVFGFAILFSFLCLAALYESWSIPFAVLLSIPTGLLGSVLAQYARGLDVNVYMQIGLIMLIGLAAKNAILIVEFAKVRVDGGMDPVKAAIEACCLRLRPILMTSLAFIIGCLPLALAKGAGAGSRTAMGTAVVGGMISATVIGIFLVPVLFVVIERIVAKISGRKDKKVSLR</sequence>
<dbReference type="STRING" id="1009370.ALO_09454"/>
<keyword evidence="7 9" id="KW-1133">Transmembrane helix</keyword>
<comment type="subcellular location">
    <subcellularLocation>
        <location evidence="1">Cell inner membrane</location>
        <topology evidence="1">Multi-pass membrane protein</topology>
    </subcellularLocation>
</comment>
<comment type="similarity">
    <text evidence="2">Belongs to the resistance-nodulation-cell division (RND) (TC 2.A.6) family.</text>
</comment>
<dbReference type="GO" id="GO:0005886">
    <property type="term" value="C:plasma membrane"/>
    <property type="evidence" value="ECO:0007669"/>
    <property type="project" value="UniProtKB-SubCell"/>
</dbReference>
<evidence type="ECO:0000256" key="8">
    <source>
        <dbReference type="ARBA" id="ARBA00023136"/>
    </source>
</evidence>
<dbReference type="PANTHER" id="PTHR32063">
    <property type="match status" value="1"/>
</dbReference>
<feature type="transmembrane region" description="Helical" evidence="9">
    <location>
        <begin position="873"/>
        <end position="892"/>
    </location>
</feature>
<dbReference type="EMBL" id="AFGF01000076">
    <property type="protein sequence ID" value="EGO64134.1"/>
    <property type="molecule type" value="Genomic_DNA"/>
</dbReference>
<dbReference type="FunFam" id="1.20.1640.10:FF:000001">
    <property type="entry name" value="Efflux pump membrane transporter"/>
    <property type="match status" value="1"/>
</dbReference>
<evidence type="ECO:0000256" key="7">
    <source>
        <dbReference type="ARBA" id="ARBA00022989"/>
    </source>
</evidence>
<dbReference type="InterPro" id="IPR001036">
    <property type="entry name" value="Acrflvin-R"/>
</dbReference>
<name>F7NII8_9FIRM</name>
<feature type="transmembrane region" description="Helical" evidence="9">
    <location>
        <begin position="340"/>
        <end position="359"/>
    </location>
</feature>
<dbReference type="FunFam" id="3.30.70.1430:FF:000001">
    <property type="entry name" value="Efflux pump membrane transporter"/>
    <property type="match status" value="1"/>
</dbReference>
<proteinExistence type="inferred from homology"/>
<feature type="transmembrane region" description="Helical" evidence="9">
    <location>
        <begin position="438"/>
        <end position="458"/>
    </location>
</feature>
<dbReference type="Gene3D" id="3.30.70.1440">
    <property type="entry name" value="Multidrug efflux transporter AcrB pore domain"/>
    <property type="match status" value="1"/>
</dbReference>
<keyword evidence="4" id="KW-1003">Cell membrane</keyword>
<feature type="transmembrane region" description="Helical" evidence="9">
    <location>
        <begin position="366"/>
        <end position="390"/>
    </location>
</feature>
<evidence type="ECO:0000256" key="3">
    <source>
        <dbReference type="ARBA" id="ARBA00022448"/>
    </source>
</evidence>
<organism evidence="10 11">
    <name type="scientific">Acetonema longum DSM 6540</name>
    <dbReference type="NCBI Taxonomy" id="1009370"/>
    <lineage>
        <taxon>Bacteria</taxon>
        <taxon>Bacillati</taxon>
        <taxon>Bacillota</taxon>
        <taxon>Negativicutes</taxon>
        <taxon>Acetonemataceae</taxon>
        <taxon>Acetonema</taxon>
    </lineage>
</organism>
<evidence type="ECO:0000313" key="11">
    <source>
        <dbReference type="Proteomes" id="UP000003240"/>
    </source>
</evidence>
<dbReference type="PANTHER" id="PTHR32063:SF76">
    <property type="entry name" value="EFFLUX PUMP MEMBRANE TRANSPORTER"/>
    <property type="match status" value="1"/>
</dbReference>
<feature type="transmembrane region" description="Helical" evidence="9">
    <location>
        <begin position="899"/>
        <end position="919"/>
    </location>
</feature>
<evidence type="ECO:0000256" key="5">
    <source>
        <dbReference type="ARBA" id="ARBA00022519"/>
    </source>
</evidence>
<feature type="transmembrane region" description="Helical" evidence="9">
    <location>
        <begin position="539"/>
        <end position="559"/>
    </location>
</feature>
<dbReference type="SUPFAM" id="SSF82693">
    <property type="entry name" value="Multidrug efflux transporter AcrB pore domain, PN1, PN2, PC1 and PC2 subdomains"/>
    <property type="match status" value="4"/>
</dbReference>
<keyword evidence="6 9" id="KW-0812">Transmembrane</keyword>
<dbReference type="InterPro" id="IPR004764">
    <property type="entry name" value="MdtF-like"/>
</dbReference>
<dbReference type="Gene3D" id="1.20.1640.10">
    <property type="entry name" value="Multidrug efflux transporter AcrB transmembrane domain"/>
    <property type="match status" value="2"/>
</dbReference>
<dbReference type="NCBIfam" id="NF000282">
    <property type="entry name" value="RND_permease_1"/>
    <property type="match status" value="1"/>
</dbReference>
<dbReference type="RefSeq" id="WP_004095058.1">
    <property type="nucleotide sequence ID" value="NZ_AFGF01000076.1"/>
</dbReference>
<evidence type="ECO:0000256" key="6">
    <source>
        <dbReference type="ARBA" id="ARBA00022692"/>
    </source>
</evidence>
<keyword evidence="8 9" id="KW-0472">Membrane</keyword>
<feature type="transmembrane region" description="Helical" evidence="9">
    <location>
        <begin position="1010"/>
        <end position="1032"/>
    </location>
</feature>
<reference evidence="10 11" key="1">
    <citation type="journal article" date="2011" name="EMBO J.">
        <title>Structural diversity of bacterial flagellar motors.</title>
        <authorList>
            <person name="Chen S."/>
            <person name="Beeby M."/>
            <person name="Murphy G.E."/>
            <person name="Leadbetter J.R."/>
            <person name="Hendrixson D.R."/>
            <person name="Briegel A."/>
            <person name="Li Z."/>
            <person name="Shi J."/>
            <person name="Tocheva E.I."/>
            <person name="Muller A."/>
            <person name="Dobro M.J."/>
            <person name="Jensen G.J."/>
        </authorList>
    </citation>
    <scope>NUCLEOTIDE SEQUENCE [LARGE SCALE GENOMIC DNA]</scope>
    <source>
        <strain evidence="10 11">DSM 6540</strain>
    </source>
</reference>
<keyword evidence="5" id="KW-0997">Cell inner membrane</keyword>
<feature type="transmembrane region" description="Helical" evidence="9">
    <location>
        <begin position="925"/>
        <end position="948"/>
    </location>
</feature>
<gene>
    <name evidence="10" type="ORF">ALO_09454</name>
</gene>
<evidence type="ECO:0000256" key="9">
    <source>
        <dbReference type="SAM" id="Phobius"/>
    </source>
</evidence>
<keyword evidence="3" id="KW-0813">Transport</keyword>
<dbReference type="Proteomes" id="UP000003240">
    <property type="component" value="Unassembled WGS sequence"/>
</dbReference>
<dbReference type="GO" id="GO:0042910">
    <property type="term" value="F:xenobiotic transmembrane transporter activity"/>
    <property type="evidence" value="ECO:0007669"/>
    <property type="project" value="TreeGrafter"/>
</dbReference>
<dbReference type="PRINTS" id="PR00702">
    <property type="entry name" value="ACRIFLAVINRP"/>
</dbReference>
<protein>
    <submittedName>
        <fullName evidence="10">Transporter, hydrophobe/amphiphile efflux-1 (HAE1) family protein</fullName>
    </submittedName>
</protein>
<dbReference type="NCBIfam" id="TIGR00915">
    <property type="entry name" value="2A0602"/>
    <property type="match status" value="1"/>
</dbReference>
<feature type="transmembrane region" description="Helical" evidence="9">
    <location>
        <begin position="470"/>
        <end position="497"/>
    </location>
</feature>
<dbReference type="Gene3D" id="3.30.70.1320">
    <property type="entry name" value="Multidrug efflux transporter AcrB pore domain like"/>
    <property type="match status" value="1"/>
</dbReference>
<dbReference type="GO" id="GO:0015562">
    <property type="term" value="F:efflux transmembrane transporter activity"/>
    <property type="evidence" value="ECO:0007669"/>
    <property type="project" value="InterPro"/>
</dbReference>
<dbReference type="eggNOG" id="COG0841">
    <property type="taxonomic scope" value="Bacteria"/>
</dbReference>
<feature type="transmembrane region" description="Helical" evidence="9">
    <location>
        <begin position="12"/>
        <end position="33"/>
    </location>
</feature>
<evidence type="ECO:0000256" key="4">
    <source>
        <dbReference type="ARBA" id="ARBA00022475"/>
    </source>
</evidence>
<dbReference type="Pfam" id="PF00873">
    <property type="entry name" value="ACR_tran"/>
    <property type="match status" value="1"/>
</dbReference>
<evidence type="ECO:0000256" key="1">
    <source>
        <dbReference type="ARBA" id="ARBA00004429"/>
    </source>
</evidence>
<comment type="caution">
    <text evidence="10">The sequence shown here is derived from an EMBL/GenBank/DDBJ whole genome shotgun (WGS) entry which is preliminary data.</text>
</comment>
<dbReference type="Gene3D" id="3.30.70.1430">
    <property type="entry name" value="Multidrug efflux transporter AcrB pore domain"/>
    <property type="match status" value="2"/>
</dbReference>
<dbReference type="AlphaFoldDB" id="F7NII8"/>
<dbReference type="SUPFAM" id="SSF82714">
    <property type="entry name" value="Multidrug efflux transporter AcrB TolC docking domain, DN and DC subdomains"/>
    <property type="match status" value="2"/>
</dbReference>
<dbReference type="Gene3D" id="3.30.2090.10">
    <property type="entry name" value="Multidrug efflux transporter AcrB TolC docking domain, DN and DC subdomains"/>
    <property type="match status" value="2"/>
</dbReference>
<evidence type="ECO:0000256" key="2">
    <source>
        <dbReference type="ARBA" id="ARBA00010942"/>
    </source>
</evidence>
<dbReference type="SUPFAM" id="SSF82866">
    <property type="entry name" value="Multidrug efflux transporter AcrB transmembrane domain"/>
    <property type="match status" value="2"/>
</dbReference>
<accession>F7NII8</accession>
<feature type="transmembrane region" description="Helical" evidence="9">
    <location>
        <begin position="969"/>
        <end position="990"/>
    </location>
</feature>
<dbReference type="OrthoDB" id="8270at2"/>
<keyword evidence="11" id="KW-1185">Reference proteome</keyword>
<feature type="transmembrane region" description="Helical" evidence="9">
    <location>
        <begin position="396"/>
        <end position="417"/>
    </location>
</feature>
<dbReference type="GO" id="GO:0009636">
    <property type="term" value="P:response to toxic substance"/>
    <property type="evidence" value="ECO:0007669"/>
    <property type="project" value="UniProtKB-ARBA"/>
</dbReference>
<dbReference type="InterPro" id="IPR027463">
    <property type="entry name" value="AcrB_DN_DC_subdom"/>
</dbReference>
<evidence type="ECO:0000313" key="10">
    <source>
        <dbReference type="EMBL" id="EGO64134.1"/>
    </source>
</evidence>